<protein>
    <submittedName>
        <fullName evidence="2 4">Uncharacterized protein</fullName>
    </submittedName>
</protein>
<evidence type="ECO:0000256" key="1">
    <source>
        <dbReference type="SAM" id="MobiDB-lite"/>
    </source>
</evidence>
<feature type="compositionally biased region" description="Basic and acidic residues" evidence="1">
    <location>
        <begin position="1"/>
        <end position="17"/>
    </location>
</feature>
<sequence length="163" mass="17567">MSTDEPVRKTSEGKETPGLKSSIAKALFDSLSPSRSPSLRAGNIVDVLTATTAIVSPDKKKVFDLSLSEGDLTLTDEYKTPTTVLRTTSSQDHLPSACSTSQKSVVAEAALKVGVICFVSDKQSKPSVGMVGRVPQWWPDGGNGPLRCELWSTRARRVLELIY</sequence>
<reference evidence="2 3" key="2">
    <citation type="submission" date="2018-11" db="EMBL/GenBank/DDBJ databases">
        <authorList>
            <consortium name="Pathogen Informatics"/>
        </authorList>
    </citation>
    <scope>NUCLEOTIDE SEQUENCE [LARGE SCALE GENOMIC DNA]</scope>
</reference>
<evidence type="ECO:0000313" key="3">
    <source>
        <dbReference type="Proteomes" id="UP000271162"/>
    </source>
</evidence>
<evidence type="ECO:0000313" key="2">
    <source>
        <dbReference type="EMBL" id="VDL70889.1"/>
    </source>
</evidence>
<accession>A0A0N4XWL6</accession>
<dbReference type="WBParaSite" id="NBR_0000729901-mRNA-1">
    <property type="protein sequence ID" value="NBR_0000729901-mRNA-1"/>
    <property type="gene ID" value="NBR_0000729901"/>
</dbReference>
<reference evidence="4" key="1">
    <citation type="submission" date="2017-02" db="UniProtKB">
        <authorList>
            <consortium name="WormBaseParasite"/>
        </authorList>
    </citation>
    <scope>IDENTIFICATION</scope>
</reference>
<feature type="region of interest" description="Disordered" evidence="1">
    <location>
        <begin position="1"/>
        <end position="21"/>
    </location>
</feature>
<dbReference type="Proteomes" id="UP000271162">
    <property type="component" value="Unassembled WGS sequence"/>
</dbReference>
<name>A0A0N4XWL6_NIPBR</name>
<evidence type="ECO:0000313" key="4">
    <source>
        <dbReference type="WBParaSite" id="NBR_0000729901-mRNA-1"/>
    </source>
</evidence>
<dbReference type="EMBL" id="UYSL01019877">
    <property type="protein sequence ID" value="VDL70889.1"/>
    <property type="molecule type" value="Genomic_DNA"/>
</dbReference>
<dbReference type="AlphaFoldDB" id="A0A0N4XWL6"/>
<gene>
    <name evidence="2" type="ORF">NBR_LOCUS7300</name>
</gene>
<organism evidence="4">
    <name type="scientific">Nippostrongylus brasiliensis</name>
    <name type="common">Rat hookworm</name>
    <dbReference type="NCBI Taxonomy" id="27835"/>
    <lineage>
        <taxon>Eukaryota</taxon>
        <taxon>Metazoa</taxon>
        <taxon>Ecdysozoa</taxon>
        <taxon>Nematoda</taxon>
        <taxon>Chromadorea</taxon>
        <taxon>Rhabditida</taxon>
        <taxon>Rhabditina</taxon>
        <taxon>Rhabditomorpha</taxon>
        <taxon>Strongyloidea</taxon>
        <taxon>Heligmosomidae</taxon>
        <taxon>Nippostrongylus</taxon>
    </lineage>
</organism>
<keyword evidence="3" id="KW-1185">Reference proteome</keyword>
<proteinExistence type="predicted"/>